<reference evidence="3" key="1">
    <citation type="submission" date="2021-01" db="EMBL/GenBank/DDBJ databases">
        <authorList>
            <consortium name="Genoscope - CEA"/>
            <person name="William W."/>
        </authorList>
    </citation>
    <scope>NUCLEOTIDE SEQUENCE</scope>
</reference>
<evidence type="ECO:0000313" key="3">
    <source>
        <dbReference type="EMBL" id="CAD8163621.1"/>
    </source>
</evidence>
<name>A0A8S1UEC9_PAROT</name>
<evidence type="ECO:0000256" key="1">
    <source>
        <dbReference type="SAM" id="MobiDB-lite"/>
    </source>
</evidence>
<comment type="caution">
    <text evidence="3">The sequence shown here is derived from an EMBL/GenBank/DDBJ whole genome shotgun (WGS) entry which is preliminary data.</text>
</comment>
<evidence type="ECO:0000313" key="5">
    <source>
        <dbReference type="Proteomes" id="UP000683925"/>
    </source>
</evidence>
<keyword evidence="2" id="KW-1133">Transmembrane helix</keyword>
<proteinExistence type="predicted"/>
<dbReference type="Proteomes" id="UP000683925">
    <property type="component" value="Unassembled WGS sequence"/>
</dbReference>
<gene>
    <name evidence="3" type="ORF">POCTA_138.1.T0430257</name>
    <name evidence="4" type="ORF">POCTA_138.1.T0430259</name>
</gene>
<dbReference type="EMBL" id="CAJJDP010000043">
    <property type="protein sequence ID" value="CAD8163621.1"/>
    <property type="molecule type" value="Genomic_DNA"/>
</dbReference>
<dbReference type="EMBL" id="CAJJDP010000043">
    <property type="protein sequence ID" value="CAD8163625.1"/>
    <property type="molecule type" value="Genomic_DNA"/>
</dbReference>
<dbReference type="OrthoDB" id="316682at2759"/>
<feature type="transmembrane region" description="Helical" evidence="2">
    <location>
        <begin position="86"/>
        <end position="109"/>
    </location>
</feature>
<keyword evidence="2" id="KW-0812">Transmembrane</keyword>
<evidence type="ECO:0000256" key="2">
    <source>
        <dbReference type="SAM" id="Phobius"/>
    </source>
</evidence>
<accession>A0A8S1UEC9</accession>
<organism evidence="3 5">
    <name type="scientific">Paramecium octaurelia</name>
    <dbReference type="NCBI Taxonomy" id="43137"/>
    <lineage>
        <taxon>Eukaryota</taxon>
        <taxon>Sar</taxon>
        <taxon>Alveolata</taxon>
        <taxon>Ciliophora</taxon>
        <taxon>Intramacronucleata</taxon>
        <taxon>Oligohymenophorea</taxon>
        <taxon>Peniculida</taxon>
        <taxon>Parameciidae</taxon>
        <taxon>Paramecium</taxon>
    </lineage>
</organism>
<feature type="transmembrane region" description="Helical" evidence="2">
    <location>
        <begin position="61"/>
        <end position="80"/>
    </location>
</feature>
<dbReference type="OMA" id="LYIEIIT"/>
<keyword evidence="5" id="KW-1185">Reference proteome</keyword>
<evidence type="ECO:0000313" key="4">
    <source>
        <dbReference type="EMBL" id="CAD8163625.1"/>
    </source>
</evidence>
<sequence length="123" mass="14345">MSTQQNQEQLPKQQQQQKQQQKQQQRQQQQQQPQPQKQKQQPKYKICVICKRFSQSQCGDCLGWGVLWLIFSISDVVSTIQWELGILGILGAIFWFILTMIFCVASCNLREISSQTQNIEILS</sequence>
<keyword evidence="2" id="KW-0472">Membrane</keyword>
<feature type="region of interest" description="Disordered" evidence="1">
    <location>
        <begin position="1"/>
        <end position="43"/>
    </location>
</feature>
<protein>
    <submittedName>
        <fullName evidence="3">Uncharacterized protein</fullName>
    </submittedName>
</protein>
<dbReference type="AlphaFoldDB" id="A0A8S1UEC9"/>